<comment type="caution">
    <text evidence="2">The sequence shown here is derived from an EMBL/GenBank/DDBJ whole genome shotgun (WGS) entry which is preliminary data.</text>
</comment>
<evidence type="ECO:0000313" key="3">
    <source>
        <dbReference type="Proteomes" id="UP000664096"/>
    </source>
</evidence>
<name>A0A939EBH1_9HYPH</name>
<accession>A0A939EBH1</accession>
<dbReference type="RefSeq" id="WP_207139227.1">
    <property type="nucleotide sequence ID" value="NZ_JAEKJZ010000001.1"/>
</dbReference>
<gene>
    <name evidence="2" type="ORF">JF539_04980</name>
</gene>
<feature type="chain" id="PRO_5037659297" evidence="1">
    <location>
        <begin position="37"/>
        <end position="162"/>
    </location>
</feature>
<proteinExistence type="predicted"/>
<sequence>MAFNFDGLSVERLTVTMRFLFLVVCLFGFGPSLAQAADHCIDVQSKQGWQRLSLPNGKIRKVSYRGGWSVIAGTFKPVGPRGYSGQDAAKLGPLYGYKFDQSYAFGELLVRDQAGRIVPFAEFAALAVNTPNPAGVYAFRINDKNIALWDNAGAIQVCISMR</sequence>
<organism evidence="2 3">
    <name type="scientific">Roseibium aggregatum</name>
    <dbReference type="NCBI Taxonomy" id="187304"/>
    <lineage>
        <taxon>Bacteria</taxon>
        <taxon>Pseudomonadati</taxon>
        <taxon>Pseudomonadota</taxon>
        <taxon>Alphaproteobacteria</taxon>
        <taxon>Hyphomicrobiales</taxon>
        <taxon>Stappiaceae</taxon>
        <taxon>Roseibium</taxon>
    </lineage>
</organism>
<evidence type="ECO:0000256" key="1">
    <source>
        <dbReference type="SAM" id="SignalP"/>
    </source>
</evidence>
<dbReference type="EMBL" id="JAEKJZ010000001">
    <property type="protein sequence ID" value="MBN9669681.1"/>
    <property type="molecule type" value="Genomic_DNA"/>
</dbReference>
<protein>
    <submittedName>
        <fullName evidence="2">Uncharacterized protein</fullName>
    </submittedName>
</protein>
<feature type="signal peptide" evidence="1">
    <location>
        <begin position="1"/>
        <end position="36"/>
    </location>
</feature>
<evidence type="ECO:0000313" key="2">
    <source>
        <dbReference type="EMBL" id="MBN9669681.1"/>
    </source>
</evidence>
<reference evidence="2" key="1">
    <citation type="submission" date="2020-12" db="EMBL/GenBank/DDBJ databases">
        <title>Oil enriched cultivation method for isolating marine PHA-producing bacteria.</title>
        <authorList>
            <person name="Zheng W."/>
            <person name="Yu S."/>
            <person name="Huang Y."/>
        </authorList>
    </citation>
    <scope>NUCLEOTIDE SEQUENCE</scope>
    <source>
        <strain evidence="2">SY-2-12</strain>
    </source>
</reference>
<dbReference type="Proteomes" id="UP000664096">
    <property type="component" value="Unassembled WGS sequence"/>
</dbReference>
<keyword evidence="1" id="KW-0732">Signal</keyword>
<dbReference type="AlphaFoldDB" id="A0A939EBH1"/>